<reference evidence="2 3" key="1">
    <citation type="submission" date="2023-03" db="EMBL/GenBank/DDBJ databases">
        <title>Paludisphaera mucosa sp. nov. a novel planctomycete from northern fen.</title>
        <authorList>
            <person name="Ivanova A."/>
        </authorList>
    </citation>
    <scope>NUCLEOTIDE SEQUENCE [LARGE SCALE GENOMIC DNA]</scope>
    <source>
        <strain evidence="2 3">Pla2</strain>
    </source>
</reference>
<dbReference type="Proteomes" id="UP001216907">
    <property type="component" value="Unassembled WGS sequence"/>
</dbReference>
<dbReference type="SUPFAM" id="SSF63829">
    <property type="entry name" value="Calcium-dependent phosphotriesterase"/>
    <property type="match status" value="1"/>
</dbReference>
<name>A0ABT6F7Y3_9BACT</name>
<keyword evidence="1" id="KW-0732">Signal</keyword>
<sequence>MLCRNILAPVLAGLLLASAPGRATSATYPQLVATRYAKGASLPEGVSRPSPSFDFVDRSKLPEGLKVLSAARAANGRIWVLTEDGPFRSTEAGYERLEVGPRHPEPGQQQVPWNTKIKTLTADRLGQLWVGTDRGVFLCDGDQWWQKLGRLDGVPYENVNCLHLAPGGDVWAGTPEGAWRLRDGVFQYFWGLRWLPDNEVQAVWTDAKGRTWLETKTGVACIEDLPTTLAEKAAHFDRIVQERHSRRGYIAAIDLKTPGDVSRGAVFDVSDNDGLWTSMYVGAQALRFGATKDPAARREAQRSMSALLDLERLSGIPGFPARAIVTDEEVAAGVNGFTPTDKVHAPGETARVWYRSATHPNLWCKGDTSSDELDGHYFAWYLYHDLVADQGEKAEIAAVVRRVTDGILKNDYTLIDHTGRKTRWGIWTPELINEHPLYYDLRALNSIEILMFLKVAEHITGDRKYAEAADRLIQDHHYLLNTLLMRRHEGGRWADINHSDDELLYLCYYPLLMLEKDPAKRRILVQSIARTWEPIEGEQSIRAERSPLYNFIYGASTGRRCDVEDARETLREWPWDLVAWTTKNTQRHDIRIRHEPGHRRINTVLDRVLSPAERTQARWNADPWRADWGGDGRREDDGVAWTLSYWLGVYHGFLTSQE</sequence>
<gene>
    <name evidence="2" type="ORF">PZE19_07915</name>
</gene>
<evidence type="ECO:0008006" key="4">
    <source>
        <dbReference type="Google" id="ProtNLM"/>
    </source>
</evidence>
<organism evidence="2 3">
    <name type="scientific">Paludisphaera mucosa</name>
    <dbReference type="NCBI Taxonomy" id="3030827"/>
    <lineage>
        <taxon>Bacteria</taxon>
        <taxon>Pseudomonadati</taxon>
        <taxon>Planctomycetota</taxon>
        <taxon>Planctomycetia</taxon>
        <taxon>Isosphaerales</taxon>
        <taxon>Isosphaeraceae</taxon>
        <taxon>Paludisphaera</taxon>
    </lineage>
</organism>
<dbReference type="EMBL" id="JARRAG010000001">
    <property type="protein sequence ID" value="MDG3003691.1"/>
    <property type="molecule type" value="Genomic_DNA"/>
</dbReference>
<evidence type="ECO:0000313" key="3">
    <source>
        <dbReference type="Proteomes" id="UP001216907"/>
    </source>
</evidence>
<feature type="signal peptide" evidence="1">
    <location>
        <begin position="1"/>
        <end position="23"/>
    </location>
</feature>
<evidence type="ECO:0000256" key="1">
    <source>
        <dbReference type="SAM" id="SignalP"/>
    </source>
</evidence>
<proteinExistence type="predicted"/>
<dbReference type="InterPro" id="IPR015943">
    <property type="entry name" value="WD40/YVTN_repeat-like_dom_sf"/>
</dbReference>
<comment type="caution">
    <text evidence="2">The sequence shown here is derived from an EMBL/GenBank/DDBJ whole genome shotgun (WGS) entry which is preliminary data.</text>
</comment>
<protein>
    <recommendedName>
        <fullName evidence="4">Two component regulator propeller</fullName>
    </recommendedName>
</protein>
<evidence type="ECO:0000313" key="2">
    <source>
        <dbReference type="EMBL" id="MDG3003691.1"/>
    </source>
</evidence>
<feature type="chain" id="PRO_5045565092" description="Two component regulator propeller" evidence="1">
    <location>
        <begin position="24"/>
        <end position="658"/>
    </location>
</feature>
<dbReference type="RefSeq" id="WP_277860041.1">
    <property type="nucleotide sequence ID" value="NZ_JARRAG010000001.1"/>
</dbReference>
<keyword evidence="3" id="KW-1185">Reference proteome</keyword>
<dbReference type="Gene3D" id="2.130.10.10">
    <property type="entry name" value="YVTN repeat-like/Quinoprotein amine dehydrogenase"/>
    <property type="match status" value="1"/>
</dbReference>
<accession>A0ABT6F7Y3</accession>